<name>A0A0A8Z652_ARUDO</name>
<evidence type="ECO:0000313" key="2">
    <source>
        <dbReference type="EMBL" id="JAD33118.1"/>
    </source>
</evidence>
<dbReference type="EMBL" id="GBRH01264777">
    <property type="protein sequence ID" value="JAD33118.1"/>
    <property type="molecule type" value="Transcribed_RNA"/>
</dbReference>
<protein>
    <submittedName>
        <fullName evidence="2">Uncharacterized protein</fullName>
    </submittedName>
</protein>
<feature type="compositionally biased region" description="Basic and acidic residues" evidence="1">
    <location>
        <begin position="43"/>
        <end position="53"/>
    </location>
</feature>
<reference evidence="2" key="1">
    <citation type="submission" date="2014-09" db="EMBL/GenBank/DDBJ databases">
        <authorList>
            <person name="Magalhaes I.L.F."/>
            <person name="Oliveira U."/>
            <person name="Santos F.R."/>
            <person name="Vidigal T.H.D.A."/>
            <person name="Brescovit A.D."/>
            <person name="Santos A.J."/>
        </authorList>
    </citation>
    <scope>NUCLEOTIDE SEQUENCE</scope>
    <source>
        <tissue evidence="2">Shoot tissue taken approximately 20 cm above the soil surface</tissue>
    </source>
</reference>
<evidence type="ECO:0000256" key="1">
    <source>
        <dbReference type="SAM" id="MobiDB-lite"/>
    </source>
</evidence>
<feature type="region of interest" description="Disordered" evidence="1">
    <location>
        <begin position="26"/>
        <end position="53"/>
    </location>
</feature>
<accession>A0A0A8Z652</accession>
<proteinExistence type="predicted"/>
<dbReference type="AlphaFoldDB" id="A0A0A8Z652"/>
<reference evidence="2" key="2">
    <citation type="journal article" date="2015" name="Data Brief">
        <title>Shoot transcriptome of the giant reed, Arundo donax.</title>
        <authorList>
            <person name="Barrero R.A."/>
            <person name="Guerrero F.D."/>
            <person name="Moolhuijzen P."/>
            <person name="Goolsby J.A."/>
            <person name="Tidwell J."/>
            <person name="Bellgard S.E."/>
            <person name="Bellgard M.I."/>
        </authorList>
    </citation>
    <scope>NUCLEOTIDE SEQUENCE</scope>
    <source>
        <tissue evidence="2">Shoot tissue taken approximately 20 cm above the soil surface</tissue>
    </source>
</reference>
<organism evidence="2">
    <name type="scientific">Arundo donax</name>
    <name type="common">Giant reed</name>
    <name type="synonym">Donax arundinaceus</name>
    <dbReference type="NCBI Taxonomy" id="35708"/>
    <lineage>
        <taxon>Eukaryota</taxon>
        <taxon>Viridiplantae</taxon>
        <taxon>Streptophyta</taxon>
        <taxon>Embryophyta</taxon>
        <taxon>Tracheophyta</taxon>
        <taxon>Spermatophyta</taxon>
        <taxon>Magnoliopsida</taxon>
        <taxon>Liliopsida</taxon>
        <taxon>Poales</taxon>
        <taxon>Poaceae</taxon>
        <taxon>PACMAD clade</taxon>
        <taxon>Arundinoideae</taxon>
        <taxon>Arundineae</taxon>
        <taxon>Arundo</taxon>
    </lineage>
</organism>
<sequence length="53" mass="6072">MYISPPDNLVQITFLKKKVKGNVEEAPPSFRIDEPTFEIPWGRPEEDIKEGQG</sequence>